<dbReference type="AlphaFoldDB" id="W4GA41"/>
<sequence>MVDYHADHTAPHSRLGPLAQTGPRTLAQGLPQTSGLANYQPTSNTDATTSDRDEVAEGLRHLLDNWIPRRKKQRVPGT</sequence>
<reference evidence="2" key="1">
    <citation type="submission" date="2013-12" db="EMBL/GenBank/DDBJ databases">
        <title>The Genome Sequence of Aphanomyces astaci APO3.</title>
        <authorList>
            <consortium name="The Broad Institute Genomics Platform"/>
            <person name="Russ C."/>
            <person name="Tyler B."/>
            <person name="van West P."/>
            <person name="Dieguez-Uribeondo J."/>
            <person name="Young S.K."/>
            <person name="Zeng Q."/>
            <person name="Gargeya S."/>
            <person name="Fitzgerald M."/>
            <person name="Abouelleil A."/>
            <person name="Alvarado L."/>
            <person name="Chapman S.B."/>
            <person name="Gainer-Dewar J."/>
            <person name="Goldberg J."/>
            <person name="Griggs A."/>
            <person name="Gujja S."/>
            <person name="Hansen M."/>
            <person name="Howarth C."/>
            <person name="Imamovic A."/>
            <person name="Ireland A."/>
            <person name="Larimer J."/>
            <person name="McCowan C."/>
            <person name="Murphy C."/>
            <person name="Pearson M."/>
            <person name="Poon T.W."/>
            <person name="Priest M."/>
            <person name="Roberts A."/>
            <person name="Saif S."/>
            <person name="Shea T."/>
            <person name="Sykes S."/>
            <person name="Wortman J."/>
            <person name="Nusbaum C."/>
            <person name="Birren B."/>
        </authorList>
    </citation>
    <scope>NUCLEOTIDE SEQUENCE [LARGE SCALE GENOMIC DNA]</scope>
    <source>
        <strain evidence="2">APO3</strain>
    </source>
</reference>
<evidence type="ECO:0000313" key="2">
    <source>
        <dbReference type="EMBL" id="ETV75934.1"/>
    </source>
</evidence>
<organism evidence="2">
    <name type="scientific">Aphanomyces astaci</name>
    <name type="common">Crayfish plague agent</name>
    <dbReference type="NCBI Taxonomy" id="112090"/>
    <lineage>
        <taxon>Eukaryota</taxon>
        <taxon>Sar</taxon>
        <taxon>Stramenopiles</taxon>
        <taxon>Oomycota</taxon>
        <taxon>Saprolegniomycetes</taxon>
        <taxon>Saprolegniales</taxon>
        <taxon>Verrucalvaceae</taxon>
        <taxon>Aphanomyces</taxon>
    </lineage>
</organism>
<dbReference type="VEuPathDB" id="FungiDB:H257_09894"/>
<evidence type="ECO:0000256" key="1">
    <source>
        <dbReference type="SAM" id="MobiDB-lite"/>
    </source>
</evidence>
<dbReference type="GeneID" id="20811890"/>
<accession>W4GA41</accession>
<dbReference type="EMBL" id="KI913138">
    <property type="protein sequence ID" value="ETV75934.1"/>
    <property type="molecule type" value="Genomic_DNA"/>
</dbReference>
<protein>
    <submittedName>
        <fullName evidence="2">Uncharacterized protein</fullName>
    </submittedName>
</protein>
<gene>
    <name evidence="2" type="ORF">H257_09894</name>
</gene>
<feature type="region of interest" description="Disordered" evidence="1">
    <location>
        <begin position="1"/>
        <end position="51"/>
    </location>
</feature>
<feature type="compositionally biased region" description="Polar residues" evidence="1">
    <location>
        <begin position="30"/>
        <end position="48"/>
    </location>
</feature>
<feature type="compositionally biased region" description="Basic and acidic residues" evidence="1">
    <location>
        <begin position="1"/>
        <end position="10"/>
    </location>
</feature>
<name>W4GA41_APHAT</name>
<proteinExistence type="predicted"/>
<dbReference type="RefSeq" id="XP_009834576.1">
    <property type="nucleotide sequence ID" value="XM_009836274.1"/>
</dbReference>